<sequence>MSFDHINDPTAPGGRPNGAREAPKESEIPILGFTRSSSSRLPSESSRKCFNMGDFEMSTALKNAYARKPQIGEPDAVVIIEDIGESTIILNGSPLEQATSHDLWNGHVRTAEEMRKPKRHEQTKRKRVLRHGINYYPLNRQRLNIYFLKHTICRKHKDLLNNSDDSRQPPCLARQFILIHHIEQSMSWIKSAFCSIFRIELFLSPPKRLNVQMRLLFQSHCQSIRQVRVD</sequence>
<accession>A0AAV6MUH6</accession>
<evidence type="ECO:0000313" key="2">
    <source>
        <dbReference type="EMBL" id="KAG6587500.1"/>
    </source>
</evidence>
<gene>
    <name evidence="2" type="ORF">SDJN03_16065</name>
</gene>
<keyword evidence="3" id="KW-1185">Reference proteome</keyword>
<feature type="region of interest" description="Disordered" evidence="1">
    <location>
        <begin position="1"/>
        <end position="46"/>
    </location>
</feature>
<comment type="caution">
    <text evidence="2">The sequence shown here is derived from an EMBL/GenBank/DDBJ whole genome shotgun (WGS) entry which is preliminary data.</text>
</comment>
<evidence type="ECO:0000313" key="3">
    <source>
        <dbReference type="Proteomes" id="UP000685013"/>
    </source>
</evidence>
<proteinExistence type="predicted"/>
<name>A0AAV6MUH6_9ROSI</name>
<feature type="compositionally biased region" description="Low complexity" evidence="1">
    <location>
        <begin position="35"/>
        <end position="44"/>
    </location>
</feature>
<dbReference type="Proteomes" id="UP000685013">
    <property type="component" value="Chromosome 11"/>
</dbReference>
<evidence type="ECO:0000256" key="1">
    <source>
        <dbReference type="SAM" id="MobiDB-lite"/>
    </source>
</evidence>
<protein>
    <submittedName>
        <fullName evidence="2">Uncharacterized protein</fullName>
    </submittedName>
</protein>
<dbReference type="EMBL" id="JAGKQH010000011">
    <property type="protein sequence ID" value="KAG6587500.1"/>
    <property type="molecule type" value="Genomic_DNA"/>
</dbReference>
<feature type="non-terminal residue" evidence="2">
    <location>
        <position position="1"/>
    </location>
</feature>
<reference evidence="2 3" key="1">
    <citation type="journal article" date="2021" name="Hortic Res">
        <title>The domestication of Cucurbita argyrosperma as revealed by the genome of its wild relative.</title>
        <authorList>
            <person name="Barrera-Redondo J."/>
            <person name="Sanchez-de la Vega G."/>
            <person name="Aguirre-Liguori J.A."/>
            <person name="Castellanos-Morales G."/>
            <person name="Gutierrez-Guerrero Y.T."/>
            <person name="Aguirre-Dugua X."/>
            <person name="Aguirre-Planter E."/>
            <person name="Tenaillon M.I."/>
            <person name="Lira-Saade R."/>
            <person name="Eguiarte L.E."/>
        </authorList>
    </citation>
    <scope>NUCLEOTIDE SEQUENCE [LARGE SCALE GENOMIC DNA]</scope>
    <source>
        <strain evidence="2">JBR-2021</strain>
    </source>
</reference>
<organism evidence="2 3">
    <name type="scientific">Cucurbita argyrosperma subsp. sororia</name>
    <dbReference type="NCBI Taxonomy" id="37648"/>
    <lineage>
        <taxon>Eukaryota</taxon>
        <taxon>Viridiplantae</taxon>
        <taxon>Streptophyta</taxon>
        <taxon>Embryophyta</taxon>
        <taxon>Tracheophyta</taxon>
        <taxon>Spermatophyta</taxon>
        <taxon>Magnoliopsida</taxon>
        <taxon>eudicotyledons</taxon>
        <taxon>Gunneridae</taxon>
        <taxon>Pentapetalae</taxon>
        <taxon>rosids</taxon>
        <taxon>fabids</taxon>
        <taxon>Cucurbitales</taxon>
        <taxon>Cucurbitaceae</taxon>
        <taxon>Cucurbiteae</taxon>
        <taxon>Cucurbita</taxon>
    </lineage>
</organism>
<dbReference type="AlphaFoldDB" id="A0AAV6MUH6"/>